<evidence type="ECO:0000256" key="2">
    <source>
        <dbReference type="SAM" id="SignalP"/>
    </source>
</evidence>
<reference evidence="3 4" key="1">
    <citation type="submission" date="2020-03" db="EMBL/GenBank/DDBJ databases">
        <authorList>
            <person name="Wang L."/>
            <person name="He N."/>
            <person name="Li Y."/>
            <person name="Fang Y."/>
            <person name="Zhang F."/>
        </authorList>
    </citation>
    <scope>NUCLEOTIDE SEQUENCE [LARGE SCALE GENOMIC DNA]</scope>
    <source>
        <strain evidence="3 4">36D10-4-7</strain>
    </source>
</reference>
<dbReference type="EMBL" id="JAAVJH010000011">
    <property type="protein sequence ID" value="NJR79948.1"/>
    <property type="molecule type" value="Genomic_DNA"/>
</dbReference>
<gene>
    <name evidence="3" type="ORF">HBH26_15280</name>
</gene>
<proteinExistence type="predicted"/>
<protein>
    <submittedName>
        <fullName evidence="3">Uncharacterized protein</fullName>
    </submittedName>
</protein>
<organism evidence="3 4">
    <name type="scientific">Sphingomonas corticis</name>
    <dbReference type="NCBI Taxonomy" id="2722791"/>
    <lineage>
        <taxon>Bacteria</taxon>
        <taxon>Pseudomonadati</taxon>
        <taxon>Pseudomonadota</taxon>
        <taxon>Alphaproteobacteria</taxon>
        <taxon>Sphingomonadales</taxon>
        <taxon>Sphingomonadaceae</taxon>
        <taxon>Sphingomonas</taxon>
    </lineage>
</organism>
<keyword evidence="2" id="KW-0732">Signal</keyword>
<keyword evidence="4" id="KW-1185">Reference proteome</keyword>
<feature type="signal peptide" evidence="2">
    <location>
        <begin position="1"/>
        <end position="20"/>
    </location>
</feature>
<comment type="caution">
    <text evidence="3">The sequence shown here is derived from an EMBL/GenBank/DDBJ whole genome shotgun (WGS) entry which is preliminary data.</text>
</comment>
<dbReference type="RefSeq" id="WP_168135504.1">
    <property type="nucleotide sequence ID" value="NZ_JAAVJH010000011.1"/>
</dbReference>
<name>A0ABX1CPR6_9SPHN</name>
<sequence>MTIMPMARLAPLLLLCSCGAADQPKTAAPAARETGTAPASPAASGAASGVDCEPDAPQSPCPLAGRWRIARVYVPGAADPLVDDRAMIGATLTVAPPGDGPGAIRWDGPDTGQFDIGDVCTGPYLTPRFTPAGSAAARRTLAAALAAWRIPGDAAAARALGCDRGQWGVPTDPAGERFGLVLPLGDRAVIPWYEGRLLLLERRR</sequence>
<accession>A0ABX1CPR6</accession>
<evidence type="ECO:0000313" key="3">
    <source>
        <dbReference type="EMBL" id="NJR79948.1"/>
    </source>
</evidence>
<evidence type="ECO:0000313" key="4">
    <source>
        <dbReference type="Proteomes" id="UP000732399"/>
    </source>
</evidence>
<dbReference type="Proteomes" id="UP000732399">
    <property type="component" value="Unassembled WGS sequence"/>
</dbReference>
<feature type="region of interest" description="Disordered" evidence="1">
    <location>
        <begin position="27"/>
        <end position="57"/>
    </location>
</feature>
<evidence type="ECO:0000256" key="1">
    <source>
        <dbReference type="SAM" id="MobiDB-lite"/>
    </source>
</evidence>
<feature type="compositionally biased region" description="Low complexity" evidence="1">
    <location>
        <begin position="27"/>
        <end position="49"/>
    </location>
</feature>
<feature type="chain" id="PRO_5045382086" evidence="2">
    <location>
        <begin position="21"/>
        <end position="204"/>
    </location>
</feature>